<evidence type="ECO:0000313" key="2">
    <source>
        <dbReference type="Proteomes" id="UP001140096"/>
    </source>
</evidence>
<accession>A0ACC1KX12</accession>
<gene>
    <name evidence="1" type="ORF">H4S07_006158</name>
</gene>
<protein>
    <submittedName>
        <fullName evidence="1">Uncharacterized protein</fullName>
    </submittedName>
</protein>
<evidence type="ECO:0000313" key="1">
    <source>
        <dbReference type="EMBL" id="KAJ2796657.1"/>
    </source>
</evidence>
<dbReference type="EMBL" id="JANBUP010003467">
    <property type="protein sequence ID" value="KAJ2796657.1"/>
    <property type="molecule type" value="Genomic_DNA"/>
</dbReference>
<feature type="non-terminal residue" evidence="1">
    <location>
        <position position="129"/>
    </location>
</feature>
<organism evidence="1 2">
    <name type="scientific">Coemansia furcata</name>
    <dbReference type="NCBI Taxonomy" id="417177"/>
    <lineage>
        <taxon>Eukaryota</taxon>
        <taxon>Fungi</taxon>
        <taxon>Fungi incertae sedis</taxon>
        <taxon>Zoopagomycota</taxon>
        <taxon>Kickxellomycotina</taxon>
        <taxon>Kickxellomycetes</taxon>
        <taxon>Kickxellales</taxon>
        <taxon>Kickxellaceae</taxon>
        <taxon>Coemansia</taxon>
    </lineage>
</organism>
<dbReference type="Proteomes" id="UP001140096">
    <property type="component" value="Unassembled WGS sequence"/>
</dbReference>
<keyword evidence="2" id="KW-1185">Reference proteome</keyword>
<proteinExistence type="predicted"/>
<sequence>MDALRGNIQYQVIDLCTVDTMSSFANIPYYFYYANDTGTPEFMPTGLLRESLFATLVDFPILVGHLSMDSSGSAKVVIDKDNLNVPDIRESQSSAHFHDLQAAKFAWSALPDGVATVGSMTTLGVGGVI</sequence>
<reference evidence="1" key="1">
    <citation type="submission" date="2022-07" db="EMBL/GenBank/DDBJ databases">
        <title>Phylogenomic reconstructions and comparative analyses of Kickxellomycotina fungi.</title>
        <authorList>
            <person name="Reynolds N.K."/>
            <person name="Stajich J.E."/>
            <person name="Barry K."/>
            <person name="Grigoriev I.V."/>
            <person name="Crous P."/>
            <person name="Smith M.E."/>
        </authorList>
    </citation>
    <scope>NUCLEOTIDE SEQUENCE</scope>
    <source>
        <strain evidence="1">CBS 102833</strain>
    </source>
</reference>
<comment type="caution">
    <text evidence="1">The sequence shown here is derived from an EMBL/GenBank/DDBJ whole genome shotgun (WGS) entry which is preliminary data.</text>
</comment>
<name>A0ACC1KX12_9FUNG</name>